<keyword evidence="1" id="KW-1133">Transmembrane helix</keyword>
<comment type="caution">
    <text evidence="2">The sequence shown here is derived from an EMBL/GenBank/DDBJ whole genome shotgun (WGS) entry which is preliminary data.</text>
</comment>
<name>A0AAN9XT70_PSOTE</name>
<keyword evidence="3" id="KW-1185">Reference proteome</keyword>
<reference evidence="2 3" key="1">
    <citation type="submission" date="2024-01" db="EMBL/GenBank/DDBJ databases">
        <title>The genomes of 5 underutilized Papilionoideae crops provide insights into root nodulation and disease resistanc.</title>
        <authorList>
            <person name="Jiang F."/>
        </authorList>
    </citation>
    <scope>NUCLEOTIDE SEQUENCE [LARGE SCALE GENOMIC DNA]</scope>
    <source>
        <strain evidence="2">DUOXIRENSHENG_FW03</strain>
        <tissue evidence="2">Leaves</tissue>
    </source>
</reference>
<dbReference type="AlphaFoldDB" id="A0AAN9XT70"/>
<organism evidence="2 3">
    <name type="scientific">Psophocarpus tetragonolobus</name>
    <name type="common">Winged bean</name>
    <name type="synonym">Dolichos tetragonolobus</name>
    <dbReference type="NCBI Taxonomy" id="3891"/>
    <lineage>
        <taxon>Eukaryota</taxon>
        <taxon>Viridiplantae</taxon>
        <taxon>Streptophyta</taxon>
        <taxon>Embryophyta</taxon>
        <taxon>Tracheophyta</taxon>
        <taxon>Spermatophyta</taxon>
        <taxon>Magnoliopsida</taxon>
        <taxon>eudicotyledons</taxon>
        <taxon>Gunneridae</taxon>
        <taxon>Pentapetalae</taxon>
        <taxon>rosids</taxon>
        <taxon>fabids</taxon>
        <taxon>Fabales</taxon>
        <taxon>Fabaceae</taxon>
        <taxon>Papilionoideae</taxon>
        <taxon>50 kb inversion clade</taxon>
        <taxon>NPAAA clade</taxon>
        <taxon>indigoferoid/millettioid clade</taxon>
        <taxon>Phaseoleae</taxon>
        <taxon>Psophocarpus</taxon>
    </lineage>
</organism>
<gene>
    <name evidence="2" type="ORF">VNO78_08688</name>
</gene>
<evidence type="ECO:0000313" key="2">
    <source>
        <dbReference type="EMBL" id="KAK7407048.1"/>
    </source>
</evidence>
<protein>
    <submittedName>
        <fullName evidence="2">Uncharacterized protein</fullName>
    </submittedName>
</protein>
<feature type="transmembrane region" description="Helical" evidence="1">
    <location>
        <begin position="48"/>
        <end position="67"/>
    </location>
</feature>
<evidence type="ECO:0000313" key="3">
    <source>
        <dbReference type="Proteomes" id="UP001386955"/>
    </source>
</evidence>
<dbReference type="Proteomes" id="UP001386955">
    <property type="component" value="Unassembled WGS sequence"/>
</dbReference>
<keyword evidence="1" id="KW-0472">Membrane</keyword>
<accession>A0AAN9XT70</accession>
<evidence type="ECO:0000256" key="1">
    <source>
        <dbReference type="SAM" id="Phobius"/>
    </source>
</evidence>
<sequence length="169" mass="19153">MSANSKFATSNHRLRIKSQIAMIRMVDSTGKVSESNFKDFRDLKQLGLGIYLLNLLIGFSSLFLFYFNVEGTTFKTLVHNRELQEAAVQNKAGRRATVLVDIAVDLRLTTMVLRESKVKHLSGRGRKYGGLCNLLFDFTANPETCVVTISIDKFHHSNETYKLCPLRFS</sequence>
<keyword evidence="1" id="KW-0812">Transmembrane</keyword>
<dbReference type="EMBL" id="JAYMYS010000002">
    <property type="protein sequence ID" value="KAK7407048.1"/>
    <property type="molecule type" value="Genomic_DNA"/>
</dbReference>
<proteinExistence type="predicted"/>